<accession>A0A076G5N1</accession>
<name>A0A076G5N1_9CAUD</name>
<evidence type="ECO:0000313" key="2">
    <source>
        <dbReference type="Proteomes" id="UP000028961"/>
    </source>
</evidence>
<sequence length="141" mass="16261">MGLWVAFSVLDYTPEFALKSNVGGFHVNPKAGSYIAVPTEWVFDERLSPSDLQRLIRLLWRYEYFKNLNPLGGELVFFPSQQSLCGLLGWNENSRTKVSEFLSRMESFGYIRRVRSGFQDSDGNVKPRNYIIVNRIRGDKS</sequence>
<protein>
    <submittedName>
        <fullName evidence="1">Uncharacterized protein</fullName>
    </submittedName>
</protein>
<keyword evidence="2" id="KW-1185">Reference proteome</keyword>
<gene>
    <name evidence="1" type="ORF">Av05_0018</name>
</gene>
<dbReference type="Proteomes" id="UP000028961">
    <property type="component" value="Segment"/>
</dbReference>
<organism evidence="1 2">
    <name type="scientific">Escherichia phage Av-05</name>
    <dbReference type="NCBI Taxonomy" id="1527519"/>
    <lineage>
        <taxon>Viruses</taxon>
        <taxon>Duplodnaviria</taxon>
        <taxon>Heunggongvirae</taxon>
        <taxon>Uroviricota</taxon>
        <taxon>Caudoviricetes</taxon>
        <taxon>Vequintavirinae</taxon>
        <taxon>Avunavirus</taxon>
        <taxon>Avunavirus Av05</taxon>
    </lineage>
</organism>
<dbReference type="KEGG" id="vg:22475359"/>
<dbReference type="GeneID" id="22475359"/>
<dbReference type="EMBL" id="KM190144">
    <property type="protein sequence ID" value="AII27561.1"/>
    <property type="molecule type" value="Genomic_DNA"/>
</dbReference>
<evidence type="ECO:0000313" key="1">
    <source>
        <dbReference type="EMBL" id="AII27561.1"/>
    </source>
</evidence>
<dbReference type="OrthoDB" id="19457at10239"/>
<proteinExistence type="predicted"/>
<dbReference type="RefSeq" id="YP_009111092.1">
    <property type="nucleotide sequence ID" value="NC_025830.1"/>
</dbReference>
<dbReference type="InterPro" id="IPR036390">
    <property type="entry name" value="WH_DNA-bd_sf"/>
</dbReference>
<reference evidence="1 2" key="1">
    <citation type="journal article" date="2015" name="Genome Announc.">
        <title>Genomic Analysis of Broad-Host-Range Enterobacteriophage Av-05.</title>
        <authorList>
            <person name="Amarillas L."/>
            <person name="Lopez-Cuevas O."/>
            <person name="Leon-Felix J."/>
            <person name="Castro-Del Campo N."/>
            <person name="Gerba C.P."/>
            <person name="Chaidez C."/>
        </authorList>
    </citation>
    <scope>NUCLEOTIDE SEQUENCE [LARGE SCALE GENOMIC DNA]</scope>
</reference>
<dbReference type="SUPFAM" id="SSF46785">
    <property type="entry name" value="Winged helix' DNA-binding domain"/>
    <property type="match status" value="1"/>
</dbReference>